<name>A0AA40EVH3_9PEZI</name>
<sequence length="190" mass="20030">MKSTLAILFSAVLGLAAPSVPAPDAFPYRLKITSTNEKYNGKYISTNGTFVGIFRTGASKPLQVYAIQGSSGLVELRTYPESQSSQSLVLLGGENDDLALTTIQNPAATTFPRGTTCDWTSFKLGGGNPPTAGRGDNVVSYARAKSGDTFSVTDYGARSGTAVQLRRGMICSPLSMLSSKLTPLRGSQPH</sequence>
<comment type="caution">
    <text evidence="2">The sequence shown here is derived from an EMBL/GenBank/DDBJ whole genome shotgun (WGS) entry which is preliminary data.</text>
</comment>
<protein>
    <submittedName>
        <fullName evidence="2">Uncharacterized protein</fullName>
    </submittedName>
</protein>
<dbReference type="Proteomes" id="UP001172155">
    <property type="component" value="Unassembled WGS sequence"/>
</dbReference>
<accession>A0AA40EVH3</accession>
<evidence type="ECO:0000313" key="3">
    <source>
        <dbReference type="Proteomes" id="UP001172155"/>
    </source>
</evidence>
<dbReference type="EMBL" id="JAUKUD010000004">
    <property type="protein sequence ID" value="KAK0746225.1"/>
    <property type="molecule type" value="Genomic_DNA"/>
</dbReference>
<evidence type="ECO:0000256" key="1">
    <source>
        <dbReference type="SAM" id="SignalP"/>
    </source>
</evidence>
<reference evidence="2" key="1">
    <citation type="submission" date="2023-06" db="EMBL/GenBank/DDBJ databases">
        <title>Genome-scale phylogeny and comparative genomics of the fungal order Sordariales.</title>
        <authorList>
            <consortium name="Lawrence Berkeley National Laboratory"/>
            <person name="Hensen N."/>
            <person name="Bonometti L."/>
            <person name="Westerberg I."/>
            <person name="Brannstrom I.O."/>
            <person name="Guillou S."/>
            <person name="Cros-Aarteil S."/>
            <person name="Calhoun S."/>
            <person name="Haridas S."/>
            <person name="Kuo A."/>
            <person name="Mondo S."/>
            <person name="Pangilinan J."/>
            <person name="Riley R."/>
            <person name="LaButti K."/>
            <person name="Andreopoulos B."/>
            <person name="Lipzen A."/>
            <person name="Chen C."/>
            <person name="Yanf M."/>
            <person name="Daum C."/>
            <person name="Ng V."/>
            <person name="Clum A."/>
            <person name="Steindorff A."/>
            <person name="Ohm R."/>
            <person name="Martin F."/>
            <person name="Silar P."/>
            <person name="Natvig D."/>
            <person name="Lalanne C."/>
            <person name="Gautier V."/>
            <person name="Ament-velasquez S.L."/>
            <person name="Kruys A."/>
            <person name="Hutchinson M.I."/>
            <person name="Powell A.J."/>
            <person name="Barry K."/>
            <person name="Miller A.N."/>
            <person name="Grigoriev I.V."/>
            <person name="Debuchy R."/>
            <person name="Gladieux P."/>
            <person name="Thoren M.H."/>
            <person name="Johannesson H."/>
        </authorList>
    </citation>
    <scope>NUCLEOTIDE SEQUENCE</scope>
    <source>
        <strain evidence="2">SMH3187-1</strain>
    </source>
</reference>
<organism evidence="2 3">
    <name type="scientific">Schizothecium vesticola</name>
    <dbReference type="NCBI Taxonomy" id="314040"/>
    <lineage>
        <taxon>Eukaryota</taxon>
        <taxon>Fungi</taxon>
        <taxon>Dikarya</taxon>
        <taxon>Ascomycota</taxon>
        <taxon>Pezizomycotina</taxon>
        <taxon>Sordariomycetes</taxon>
        <taxon>Sordariomycetidae</taxon>
        <taxon>Sordariales</taxon>
        <taxon>Schizotheciaceae</taxon>
        <taxon>Schizothecium</taxon>
    </lineage>
</organism>
<feature type="signal peptide" evidence="1">
    <location>
        <begin position="1"/>
        <end position="16"/>
    </location>
</feature>
<feature type="chain" id="PRO_5041466198" evidence="1">
    <location>
        <begin position="17"/>
        <end position="190"/>
    </location>
</feature>
<evidence type="ECO:0000313" key="2">
    <source>
        <dbReference type="EMBL" id="KAK0746225.1"/>
    </source>
</evidence>
<keyword evidence="1" id="KW-0732">Signal</keyword>
<dbReference type="AlphaFoldDB" id="A0AA40EVH3"/>
<keyword evidence="3" id="KW-1185">Reference proteome</keyword>
<proteinExistence type="predicted"/>
<gene>
    <name evidence="2" type="ORF">B0T18DRAFT_146317</name>
</gene>